<proteinExistence type="predicted"/>
<accession>A0A1J1J1C0</accession>
<reference evidence="2 3" key="1">
    <citation type="submission" date="2015-04" db="EMBL/GenBank/DDBJ databases">
        <authorList>
            <person name="Syromyatnikov M.Y."/>
            <person name="Popov V.N."/>
        </authorList>
    </citation>
    <scope>NUCLEOTIDE SEQUENCE [LARGE SCALE GENOMIC DNA]</scope>
</reference>
<evidence type="ECO:0000313" key="3">
    <source>
        <dbReference type="Proteomes" id="UP000183832"/>
    </source>
</evidence>
<dbReference type="PANTHER" id="PTHR12243">
    <property type="entry name" value="MADF DOMAIN TRANSCRIPTION FACTOR"/>
    <property type="match status" value="1"/>
</dbReference>
<dbReference type="GO" id="GO:0005667">
    <property type="term" value="C:transcription regulator complex"/>
    <property type="evidence" value="ECO:0007669"/>
    <property type="project" value="TreeGrafter"/>
</dbReference>
<organism evidence="2 3">
    <name type="scientific">Clunio marinus</name>
    <dbReference type="NCBI Taxonomy" id="568069"/>
    <lineage>
        <taxon>Eukaryota</taxon>
        <taxon>Metazoa</taxon>
        <taxon>Ecdysozoa</taxon>
        <taxon>Arthropoda</taxon>
        <taxon>Hexapoda</taxon>
        <taxon>Insecta</taxon>
        <taxon>Pterygota</taxon>
        <taxon>Neoptera</taxon>
        <taxon>Endopterygota</taxon>
        <taxon>Diptera</taxon>
        <taxon>Nematocera</taxon>
        <taxon>Chironomoidea</taxon>
        <taxon>Chironomidae</taxon>
        <taxon>Clunio</taxon>
    </lineage>
</organism>
<dbReference type="OrthoDB" id="6147983at2759"/>
<name>A0A1J1J1C0_9DIPT</name>
<dbReference type="GO" id="GO:0005634">
    <property type="term" value="C:nucleus"/>
    <property type="evidence" value="ECO:0007669"/>
    <property type="project" value="TreeGrafter"/>
</dbReference>
<dbReference type="GO" id="GO:0006357">
    <property type="term" value="P:regulation of transcription by RNA polymerase II"/>
    <property type="evidence" value="ECO:0007669"/>
    <property type="project" value="TreeGrafter"/>
</dbReference>
<dbReference type="PROSITE" id="PS51029">
    <property type="entry name" value="MADF"/>
    <property type="match status" value="2"/>
</dbReference>
<dbReference type="Proteomes" id="UP000183832">
    <property type="component" value="Unassembled WGS sequence"/>
</dbReference>
<dbReference type="EMBL" id="CVRI01000064">
    <property type="protein sequence ID" value="CRL05564.1"/>
    <property type="molecule type" value="Genomic_DNA"/>
</dbReference>
<dbReference type="Pfam" id="PF10545">
    <property type="entry name" value="MADF_DNA_bdg"/>
    <property type="match status" value="1"/>
</dbReference>
<evidence type="ECO:0000313" key="2">
    <source>
        <dbReference type="EMBL" id="CRL05564.1"/>
    </source>
</evidence>
<dbReference type="InterPro" id="IPR039353">
    <property type="entry name" value="TF_Adf1"/>
</dbReference>
<dbReference type="SMART" id="SM00595">
    <property type="entry name" value="MADF"/>
    <property type="match status" value="2"/>
</dbReference>
<feature type="domain" description="MADF" evidence="1">
    <location>
        <begin position="9"/>
        <end position="99"/>
    </location>
</feature>
<dbReference type="PANTHER" id="PTHR12243:SF67">
    <property type="entry name" value="COREPRESSOR OF PANGOLIN, ISOFORM A-RELATED"/>
    <property type="match status" value="1"/>
</dbReference>
<sequence length="405" mass="47929">MYFSQFTLTLIEEVKKREILYNTKYDKRPKPEKEEAWRGIAEKLKVDSEKCKKHWKNVRDRFVKIMHQRNRHFALGGSELDAPHYIYFDKLAFMTEFSIKKEIQVSNDSYEMILNISPDRLIYEKVVNERTMQMDYTDQFLENVRKYPILYDENAEMRKYRSKEVWKTLTDHFGKFSVGKLRNYWITLVRKYKLYLEGAYENIENEDIFEKMSFVKTGADTKNKQSSVSSEFIFHSNDDSRLETHNSKSYFEELDEEFLCEEIENNEMNSFKGSDDENDTEYFTTISEVVDVIEETEEFEEEAAPKPKRIKTSTSDCDFKTIVVTESKEQNSFSHLTDFNEKLDTSSSQKEIPSTISNPENEFLLFGRKVGLKLQSLANRNVIAAQKAEIQILQIFMNLEESLES</sequence>
<keyword evidence="3" id="KW-1185">Reference proteome</keyword>
<gene>
    <name evidence="2" type="ORF">CLUMA_CG018124</name>
</gene>
<dbReference type="AlphaFoldDB" id="A0A1J1J1C0"/>
<protein>
    <submittedName>
        <fullName evidence="2">CLUMA_CG018124, isoform A</fullName>
    </submittedName>
</protein>
<evidence type="ECO:0000259" key="1">
    <source>
        <dbReference type="PROSITE" id="PS51029"/>
    </source>
</evidence>
<dbReference type="InterPro" id="IPR006578">
    <property type="entry name" value="MADF-dom"/>
</dbReference>
<feature type="domain" description="MADF" evidence="1">
    <location>
        <begin position="139"/>
        <end position="220"/>
    </location>
</feature>